<dbReference type="EMBL" id="BLRZ01000063">
    <property type="protein sequence ID" value="GFP30389.1"/>
    <property type="molecule type" value="Genomic_DNA"/>
</dbReference>
<dbReference type="SUPFAM" id="SSF46548">
    <property type="entry name" value="alpha-helical ferredoxin"/>
    <property type="match status" value="1"/>
</dbReference>
<accession>A0A6V8NT69</accession>
<dbReference type="AlphaFoldDB" id="A0A6V8NT69"/>
<dbReference type="EMBL" id="BLRU01000039">
    <property type="protein sequence ID" value="GFP19123.1"/>
    <property type="molecule type" value="Genomic_DNA"/>
</dbReference>
<gene>
    <name evidence="5" type="ORF">HKBW3S03_00627</name>
    <name evidence="6" type="ORF">HKBW3S09_00037</name>
    <name evidence="7" type="ORF">HKBW3S34_01310</name>
    <name evidence="8" type="ORF">HKBW3S47_00171</name>
</gene>
<feature type="domain" description="4Fe-4S ferredoxin-type" evidence="4">
    <location>
        <begin position="292"/>
        <end position="321"/>
    </location>
</feature>
<evidence type="ECO:0000313" key="8">
    <source>
        <dbReference type="EMBL" id="GFP38470.1"/>
    </source>
</evidence>
<comment type="caution">
    <text evidence="6">The sequence shown here is derived from an EMBL/GenBank/DDBJ whole genome shotgun (WGS) entry which is preliminary data.</text>
</comment>
<evidence type="ECO:0000313" key="7">
    <source>
        <dbReference type="EMBL" id="GFP30389.1"/>
    </source>
</evidence>
<dbReference type="GO" id="GO:0046872">
    <property type="term" value="F:metal ion binding"/>
    <property type="evidence" value="ECO:0007669"/>
    <property type="project" value="UniProtKB-KW"/>
</dbReference>
<keyword evidence="12" id="KW-1185">Reference proteome</keyword>
<name>A0A6V8NT69_9ACTN</name>
<feature type="domain" description="4Fe-4S ferredoxin-type" evidence="4">
    <location>
        <begin position="229"/>
        <end position="259"/>
    </location>
</feature>
<dbReference type="EMBL" id="BLRW01000002">
    <property type="protein sequence ID" value="GFP22570.1"/>
    <property type="molecule type" value="Genomic_DNA"/>
</dbReference>
<evidence type="ECO:0000313" key="9">
    <source>
        <dbReference type="Proteomes" id="UP000569018"/>
    </source>
</evidence>
<dbReference type="Proteomes" id="UP000585609">
    <property type="component" value="Unassembled WGS sequence"/>
</dbReference>
<proteinExistence type="predicted"/>
<dbReference type="Proteomes" id="UP000574717">
    <property type="component" value="Unassembled WGS sequence"/>
</dbReference>
<evidence type="ECO:0000313" key="12">
    <source>
        <dbReference type="Proteomes" id="UP000588083"/>
    </source>
</evidence>
<dbReference type="PROSITE" id="PS00198">
    <property type="entry name" value="4FE4S_FER_1"/>
    <property type="match status" value="1"/>
</dbReference>
<protein>
    <submittedName>
        <fullName evidence="6">Formate dehydrogenase (Coenzyme F420) beta subunit</fullName>
    </submittedName>
</protein>
<keyword evidence="3" id="KW-0411">Iron-sulfur</keyword>
<dbReference type="Proteomes" id="UP000588083">
    <property type="component" value="Unassembled WGS sequence"/>
</dbReference>
<evidence type="ECO:0000313" key="6">
    <source>
        <dbReference type="EMBL" id="GFP22570.1"/>
    </source>
</evidence>
<evidence type="ECO:0000259" key="4">
    <source>
        <dbReference type="PROSITE" id="PS51379"/>
    </source>
</evidence>
<evidence type="ECO:0000256" key="3">
    <source>
        <dbReference type="ARBA" id="ARBA00023014"/>
    </source>
</evidence>
<dbReference type="InterPro" id="IPR017900">
    <property type="entry name" value="4Fe4S_Fe_S_CS"/>
</dbReference>
<dbReference type="InterPro" id="IPR017896">
    <property type="entry name" value="4Fe4S_Fe-S-bd"/>
</dbReference>
<dbReference type="InterPro" id="IPR009051">
    <property type="entry name" value="Helical_ferredxn"/>
</dbReference>
<keyword evidence="2" id="KW-0408">Iron</keyword>
<dbReference type="PROSITE" id="PS51379">
    <property type="entry name" value="4FE4S_FER_2"/>
    <property type="match status" value="2"/>
</dbReference>
<dbReference type="GO" id="GO:0051536">
    <property type="term" value="F:iron-sulfur cluster binding"/>
    <property type="evidence" value="ECO:0007669"/>
    <property type="project" value="UniProtKB-KW"/>
</dbReference>
<evidence type="ECO:0000313" key="5">
    <source>
        <dbReference type="EMBL" id="GFP19123.1"/>
    </source>
</evidence>
<keyword evidence="1" id="KW-0479">Metal-binding</keyword>
<evidence type="ECO:0000256" key="1">
    <source>
        <dbReference type="ARBA" id="ARBA00022723"/>
    </source>
</evidence>
<evidence type="ECO:0000256" key="2">
    <source>
        <dbReference type="ARBA" id="ARBA00023004"/>
    </source>
</evidence>
<dbReference type="Gene3D" id="1.10.1060.10">
    <property type="entry name" value="Alpha-helical ferredoxin"/>
    <property type="match status" value="1"/>
</dbReference>
<dbReference type="Proteomes" id="UP000569018">
    <property type="component" value="Unassembled WGS sequence"/>
</dbReference>
<organism evidence="6 11">
    <name type="scientific">Candidatus Hakubella thermalkaliphila</name>
    <dbReference type="NCBI Taxonomy" id="2754717"/>
    <lineage>
        <taxon>Bacteria</taxon>
        <taxon>Bacillati</taxon>
        <taxon>Actinomycetota</taxon>
        <taxon>Actinomycetota incertae sedis</taxon>
        <taxon>Candidatus Hakubellales</taxon>
        <taxon>Candidatus Hakubellaceae</taxon>
        <taxon>Candidatus Hakubella</taxon>
    </lineage>
</organism>
<evidence type="ECO:0000313" key="10">
    <source>
        <dbReference type="Proteomes" id="UP000574717"/>
    </source>
</evidence>
<reference evidence="9 10" key="1">
    <citation type="journal article" date="2020" name="Front. Microbiol.">
        <title>Single-cell genomics of novel Actinobacteria with the Wood-Ljungdahl pathway discovered in a serpentinizing system.</title>
        <authorList>
            <person name="Merino N."/>
            <person name="Kawai M."/>
            <person name="Boyd E.S."/>
            <person name="Colman D.R."/>
            <person name="McGlynn S.E."/>
            <person name="Nealson K.H."/>
            <person name="Kurokawa K."/>
            <person name="Hongoh Y."/>
        </authorList>
    </citation>
    <scope>NUCLEOTIDE SEQUENCE [LARGE SCALE GENOMIC DNA]</scope>
    <source>
        <strain evidence="5 10">S03</strain>
        <strain evidence="6 11">S09_30</strain>
        <strain evidence="7 12">S34</strain>
        <strain evidence="8 9">S47</strain>
    </source>
</reference>
<evidence type="ECO:0000313" key="11">
    <source>
        <dbReference type="Proteomes" id="UP000585609"/>
    </source>
</evidence>
<dbReference type="EMBL" id="BLSD01000005">
    <property type="protein sequence ID" value="GFP38470.1"/>
    <property type="molecule type" value="Genomic_DNA"/>
</dbReference>
<sequence length="357" mass="39292">MRETLKEFFRGLMKKDIVDLLLVPQETSSGRSVVYTLVKDPNKLLSPDPVGPLVLVSGATVLSNLTFRDPGAVIGVVLRPCEVRAAIELVKLGQANLSPVLLIGVDCLGTLDPRVYREEVMQTGARALSEQWLTSLRSGLVKGVRSACQICSEVASDAVSVHIGFIGTGPNEILVEVKNSLVERLREATGLVEGTASERSSLISWHKEERQKVREEKLLAWQQSIDDLPRLIAEFATCLKCGNCRKACPICYCKECVFEGRIFDHQSSSYVNWATRKGLIKMPADTILFHLTRLCHVGYSCVSCGMCESACPVGLPLATLFPAVAEKIQAIFNYVPGRSLDEVLPLTTFKEEELEPR</sequence>